<dbReference type="EMBL" id="LPHB01000040">
    <property type="protein sequence ID" value="KWA62711.1"/>
    <property type="molecule type" value="Genomic_DNA"/>
</dbReference>
<keyword evidence="1" id="KW-0472">Membrane</keyword>
<keyword evidence="1" id="KW-1133">Transmembrane helix</keyword>
<gene>
    <name evidence="2" type="ORF">F7R25_00500</name>
    <name evidence="3" type="ORF">WT44_13865</name>
</gene>
<dbReference type="AlphaFoldDB" id="A0A108LKY8"/>
<proteinExistence type="predicted"/>
<organism evidence="3">
    <name type="scientific">Burkholderia stagnalis</name>
    <dbReference type="NCBI Taxonomy" id="1503054"/>
    <lineage>
        <taxon>Bacteria</taxon>
        <taxon>Pseudomonadati</taxon>
        <taxon>Pseudomonadota</taxon>
        <taxon>Betaproteobacteria</taxon>
        <taxon>Burkholderiales</taxon>
        <taxon>Burkholderiaceae</taxon>
        <taxon>Burkholderia</taxon>
        <taxon>Burkholderia cepacia complex</taxon>
    </lineage>
</organism>
<evidence type="ECO:0000313" key="3">
    <source>
        <dbReference type="EMBL" id="KWA62711.1"/>
    </source>
</evidence>
<dbReference type="GO" id="GO:0044660">
    <property type="term" value="P:viral release via pore formation in host cell membrane"/>
    <property type="evidence" value="ECO:0007669"/>
    <property type="project" value="InterPro"/>
</dbReference>
<evidence type="ECO:0000313" key="2">
    <source>
        <dbReference type="EMBL" id="KAB0641559.1"/>
    </source>
</evidence>
<sequence>MSDLWKEVGGLAAIGGAIAMGKLLVGNEPLTARLIIGRTIVGSGLSVAAGAALTLFPDLPPLAVTGLGACFGILGQSYLELLAMRAINRRRDGERADEGA</sequence>
<evidence type="ECO:0000313" key="4">
    <source>
        <dbReference type="Proteomes" id="UP000068603"/>
    </source>
</evidence>
<protein>
    <submittedName>
        <fullName evidence="2">Holin</fullName>
    </submittedName>
</protein>
<keyword evidence="1" id="KW-0812">Transmembrane</keyword>
<dbReference type="Proteomes" id="UP000068603">
    <property type="component" value="Unassembled WGS sequence"/>
</dbReference>
<dbReference type="InterPro" id="IPR007633">
    <property type="entry name" value="Phage_P2_Holin"/>
</dbReference>
<accession>A0A108LKY8</accession>
<dbReference type="Proteomes" id="UP000473470">
    <property type="component" value="Unassembled WGS sequence"/>
</dbReference>
<dbReference type="Pfam" id="PF04550">
    <property type="entry name" value="Phage_holin_3_2"/>
    <property type="match status" value="1"/>
</dbReference>
<feature type="transmembrane region" description="Helical" evidence="1">
    <location>
        <begin position="37"/>
        <end position="56"/>
    </location>
</feature>
<feature type="transmembrane region" description="Helical" evidence="1">
    <location>
        <begin position="62"/>
        <end position="81"/>
    </location>
</feature>
<reference evidence="2 5" key="2">
    <citation type="submission" date="2019-09" db="EMBL/GenBank/DDBJ databases">
        <title>Draft genome sequences of 48 bacterial type strains from the CCUG.</title>
        <authorList>
            <person name="Tunovic T."/>
            <person name="Pineiro-Iglesias B."/>
            <person name="Unosson C."/>
            <person name="Inganas E."/>
            <person name="Ohlen M."/>
            <person name="Cardew S."/>
            <person name="Jensie-Markopoulos S."/>
            <person name="Salva-Serra F."/>
            <person name="Jaen-Luchoro D."/>
            <person name="Karlsson R."/>
            <person name="Svensson-Stadler L."/>
            <person name="Chun J."/>
            <person name="Moore E."/>
        </authorList>
    </citation>
    <scope>NUCLEOTIDE SEQUENCE [LARGE SCALE GENOMIC DNA]</scope>
    <source>
        <strain evidence="2 5">CCUG 65686</strain>
    </source>
</reference>
<dbReference type="RefSeq" id="WP_059881757.1">
    <property type="nucleotide sequence ID" value="NZ_CABVPM010000006.1"/>
</dbReference>
<evidence type="ECO:0000313" key="5">
    <source>
        <dbReference type="Proteomes" id="UP000473470"/>
    </source>
</evidence>
<evidence type="ECO:0000256" key="1">
    <source>
        <dbReference type="SAM" id="Phobius"/>
    </source>
</evidence>
<dbReference type="EMBL" id="VZOK01000001">
    <property type="protein sequence ID" value="KAB0641559.1"/>
    <property type="molecule type" value="Genomic_DNA"/>
</dbReference>
<reference evidence="3 4" key="1">
    <citation type="submission" date="2015-11" db="EMBL/GenBank/DDBJ databases">
        <title>Expanding the genomic diversity of Burkholderia species for the development of highly accurate diagnostics.</title>
        <authorList>
            <person name="Sahl J."/>
            <person name="Keim P."/>
            <person name="Wagner D."/>
        </authorList>
    </citation>
    <scope>NUCLEOTIDE SEQUENCE [LARGE SCALE GENOMIC DNA]</scope>
    <source>
        <strain evidence="3 4">MSMB1960WGS</strain>
    </source>
</reference>
<name>A0A108LKY8_9BURK</name>
<comment type="caution">
    <text evidence="3">The sequence shown here is derived from an EMBL/GenBank/DDBJ whole genome shotgun (WGS) entry which is preliminary data.</text>
</comment>
<feature type="transmembrane region" description="Helical" evidence="1">
    <location>
        <begin position="6"/>
        <end position="25"/>
    </location>
</feature>